<dbReference type="PANTHER" id="PTHR43806">
    <property type="entry name" value="PEPTIDASE S8"/>
    <property type="match status" value="1"/>
</dbReference>
<dbReference type="RefSeq" id="WP_092449849.1">
    <property type="nucleotide sequence ID" value="NZ_FOJI01000001.1"/>
</dbReference>
<feature type="domain" description="Peptidase S8/S53" evidence="6">
    <location>
        <begin position="422"/>
        <end position="546"/>
    </location>
</feature>
<dbReference type="Proteomes" id="UP000199701">
    <property type="component" value="Unassembled WGS sequence"/>
</dbReference>
<accession>A0A1I0M830</accession>
<dbReference type="Gene3D" id="3.40.50.200">
    <property type="entry name" value="Peptidase S8/S53 domain"/>
    <property type="match status" value="1"/>
</dbReference>
<keyword evidence="2" id="KW-0645">Protease</keyword>
<name>A0A1I0M830_9FIRM</name>
<dbReference type="AlphaFoldDB" id="A0A1I0M830"/>
<sequence>MNKIISEDYADLIIRNEIIEQYQNEKKDNITLINNKHSMLHLPIADIEKCSLGEFNYNFFPSCFSLASLDSLDRSSVTEIQKNPNLALFGEGVLIGFVDTGIEYQHQAFVNVDKTSRIVSIWDQTINNEQNNITEMPYGTEYDNKIINAALLSDNPMSIVPTTDEIGHGTILAGIAAGNLNVSQKFSGVAPKTELVIVKLKQAKQITRDIFCIPSKAICYQDTDILMGMRYIIATAARLQKPIVLCFGLGTNQGGHDGFGAVSSQLDFLSQVPKVCTMTPAGNEGISRRHYLGKLTKGEPLKEFELNVGIADTLFSMEIWQQAPYRIALDITSPTGEYTAPIYPEINECHKLSYVFESSVLWVNNEISEGDTGDQLILVRFQTALAGIWKFRVYNMDNASSEFNVWLPCAQLITDDTYFLQSNPNKTIISPGNAAKSITITSYNPESGGIAINASRGYTRTNVIKPDLAAPGVDLTCPVIGNTYGTASGTGCATAHTAGIAAMMLEWGIVKGNYTSMNGQDIQKLLIRGAVRSDELEYPNNVWGYGKVNIYNVFQRLR</sequence>
<keyword evidence="4" id="KW-0720">Serine protease</keyword>
<dbReference type="Pfam" id="PF00082">
    <property type="entry name" value="Peptidase_S8"/>
    <property type="match status" value="2"/>
</dbReference>
<dbReference type="InterPro" id="IPR034045">
    <property type="entry name" value="Pep_S8_CspA-like"/>
</dbReference>
<dbReference type="PROSITE" id="PS51892">
    <property type="entry name" value="SUBTILASE"/>
    <property type="match status" value="1"/>
</dbReference>
<dbReference type="CDD" id="cd07478">
    <property type="entry name" value="Peptidases_S8_CspA-like"/>
    <property type="match status" value="1"/>
</dbReference>
<proteinExistence type="inferred from homology"/>
<dbReference type="InterPro" id="IPR050131">
    <property type="entry name" value="Peptidase_S8_subtilisin-like"/>
</dbReference>
<dbReference type="GO" id="GO:0004252">
    <property type="term" value="F:serine-type endopeptidase activity"/>
    <property type="evidence" value="ECO:0007669"/>
    <property type="project" value="InterPro"/>
</dbReference>
<dbReference type="InterPro" id="IPR017310">
    <property type="entry name" value="Pept_S8A_subtilisin_clostridia"/>
</dbReference>
<dbReference type="GO" id="GO:0006508">
    <property type="term" value="P:proteolysis"/>
    <property type="evidence" value="ECO:0007669"/>
    <property type="project" value="UniProtKB-KW"/>
</dbReference>
<protein>
    <submittedName>
        <fullName evidence="7">Subtilase family protein</fullName>
    </submittedName>
</protein>
<evidence type="ECO:0000256" key="3">
    <source>
        <dbReference type="ARBA" id="ARBA00022801"/>
    </source>
</evidence>
<evidence type="ECO:0000256" key="4">
    <source>
        <dbReference type="ARBA" id="ARBA00022825"/>
    </source>
</evidence>
<evidence type="ECO:0000313" key="8">
    <source>
        <dbReference type="Proteomes" id="UP000199701"/>
    </source>
</evidence>
<dbReference type="SUPFAM" id="SSF52743">
    <property type="entry name" value="Subtilisin-like"/>
    <property type="match status" value="1"/>
</dbReference>
<keyword evidence="8" id="KW-1185">Reference proteome</keyword>
<evidence type="ECO:0000256" key="1">
    <source>
        <dbReference type="ARBA" id="ARBA00011073"/>
    </source>
</evidence>
<comment type="similarity">
    <text evidence="1 5">Belongs to the peptidase S8 family.</text>
</comment>
<dbReference type="STRING" id="99656.SAMN05421659_101292"/>
<dbReference type="InterPro" id="IPR015500">
    <property type="entry name" value="Peptidase_S8_subtilisin-rel"/>
</dbReference>
<gene>
    <name evidence="7" type="ORF">SAMN05421659_101292</name>
</gene>
<evidence type="ECO:0000313" key="7">
    <source>
        <dbReference type="EMBL" id="SEV84617.1"/>
    </source>
</evidence>
<dbReference type="EMBL" id="FOJI01000001">
    <property type="protein sequence ID" value="SEV84617.1"/>
    <property type="molecule type" value="Genomic_DNA"/>
</dbReference>
<reference evidence="7 8" key="1">
    <citation type="submission" date="2016-10" db="EMBL/GenBank/DDBJ databases">
        <authorList>
            <person name="de Groot N.N."/>
        </authorList>
    </citation>
    <scope>NUCLEOTIDE SEQUENCE [LARGE SCALE GENOMIC DNA]</scope>
    <source>
        <strain evidence="7 8">DSM 9179</strain>
    </source>
</reference>
<dbReference type="PANTHER" id="PTHR43806:SF11">
    <property type="entry name" value="CEREVISIN-RELATED"/>
    <property type="match status" value="1"/>
</dbReference>
<organism evidence="7 8">
    <name type="scientific">[Clostridium] fimetarium</name>
    <dbReference type="NCBI Taxonomy" id="99656"/>
    <lineage>
        <taxon>Bacteria</taxon>
        <taxon>Bacillati</taxon>
        <taxon>Bacillota</taxon>
        <taxon>Clostridia</taxon>
        <taxon>Lachnospirales</taxon>
        <taxon>Lachnospiraceae</taxon>
    </lineage>
</organism>
<dbReference type="PIRSF" id="PIRSF037894">
    <property type="entry name" value="Subtilisin_rel_CspABC"/>
    <property type="match status" value="1"/>
</dbReference>
<dbReference type="PROSITE" id="PS00136">
    <property type="entry name" value="SUBTILASE_ASP"/>
    <property type="match status" value="1"/>
</dbReference>
<feature type="domain" description="Peptidase S8/S53" evidence="6">
    <location>
        <begin position="90"/>
        <end position="205"/>
    </location>
</feature>
<dbReference type="InterPro" id="IPR023827">
    <property type="entry name" value="Peptidase_S8_Asp-AS"/>
</dbReference>
<evidence type="ECO:0000256" key="2">
    <source>
        <dbReference type="ARBA" id="ARBA00022670"/>
    </source>
</evidence>
<dbReference type="InterPro" id="IPR000209">
    <property type="entry name" value="Peptidase_S8/S53_dom"/>
</dbReference>
<dbReference type="OrthoDB" id="9762689at2"/>
<evidence type="ECO:0000259" key="6">
    <source>
        <dbReference type="Pfam" id="PF00082"/>
    </source>
</evidence>
<dbReference type="Gene3D" id="2.60.120.1290">
    <property type="match status" value="1"/>
</dbReference>
<evidence type="ECO:0000256" key="5">
    <source>
        <dbReference type="PROSITE-ProRule" id="PRU01240"/>
    </source>
</evidence>
<dbReference type="PRINTS" id="PR00723">
    <property type="entry name" value="SUBTILISIN"/>
</dbReference>
<dbReference type="InterPro" id="IPR036852">
    <property type="entry name" value="Peptidase_S8/S53_dom_sf"/>
</dbReference>
<keyword evidence="3" id="KW-0378">Hydrolase</keyword>
<comment type="caution">
    <text evidence="5">Lacks conserved residue(s) required for the propagation of feature annotation.</text>
</comment>